<dbReference type="EMBL" id="JBHSXS010000027">
    <property type="protein sequence ID" value="MFC6884398.1"/>
    <property type="molecule type" value="Genomic_DNA"/>
</dbReference>
<dbReference type="CDD" id="cd03416">
    <property type="entry name" value="CbiX_SirB_N"/>
    <property type="match status" value="1"/>
</dbReference>
<organism evidence="3 4">
    <name type="scientific">Actinomadura yumaensis</name>
    <dbReference type="NCBI Taxonomy" id="111807"/>
    <lineage>
        <taxon>Bacteria</taxon>
        <taxon>Bacillati</taxon>
        <taxon>Actinomycetota</taxon>
        <taxon>Actinomycetes</taxon>
        <taxon>Streptosporangiales</taxon>
        <taxon>Thermomonosporaceae</taxon>
        <taxon>Actinomadura</taxon>
    </lineage>
</organism>
<keyword evidence="4" id="KW-1185">Reference proteome</keyword>
<dbReference type="RefSeq" id="WP_160825928.1">
    <property type="nucleotide sequence ID" value="NZ_JBHSXE010000001.1"/>
</dbReference>
<dbReference type="InterPro" id="IPR050963">
    <property type="entry name" value="Sirohydro_Cobaltochel/CbiX"/>
</dbReference>
<evidence type="ECO:0000313" key="3">
    <source>
        <dbReference type="EMBL" id="MFC6884398.1"/>
    </source>
</evidence>
<dbReference type="Proteomes" id="UP001596380">
    <property type="component" value="Unassembled WGS sequence"/>
</dbReference>
<gene>
    <name evidence="3" type="ORF">ACFQKB_31885</name>
</gene>
<name>A0ABW2CTK9_9ACTN</name>
<evidence type="ECO:0000256" key="1">
    <source>
        <dbReference type="ARBA" id="ARBA00022723"/>
    </source>
</evidence>
<sequence length="259" mass="26397">MADGGAPALLAVAHGTRDPAGPATVRALLDRVRALRPSVRVAEAYGELASPSLEEAAAGLPGPAVVVPLLLARGHHALADFPSRAAGVLPDVAFARPLGPHAGLAEAAADRLAPLLRDGDAVVLGAAGTSDPAGTADVRTAARLLSRRLRRPVPYGFVAAHGPALADVVAACRRGTGRVVVASYLLAPGLFHRRMLTCGADAVAAPLGAHDAVARLVLHRYDETRTAALPQGWGIAESGGDAGGWTGSGHRLVRCRLSR</sequence>
<dbReference type="SUPFAM" id="SSF53800">
    <property type="entry name" value="Chelatase"/>
    <property type="match status" value="1"/>
</dbReference>
<protein>
    <submittedName>
        <fullName evidence="3">Sirohydrochlorin chelatase</fullName>
    </submittedName>
</protein>
<accession>A0ABW2CTK9</accession>
<reference evidence="4" key="1">
    <citation type="journal article" date="2019" name="Int. J. Syst. Evol. Microbiol.">
        <title>The Global Catalogue of Microorganisms (GCM) 10K type strain sequencing project: providing services to taxonomists for standard genome sequencing and annotation.</title>
        <authorList>
            <consortium name="The Broad Institute Genomics Platform"/>
            <consortium name="The Broad Institute Genome Sequencing Center for Infectious Disease"/>
            <person name="Wu L."/>
            <person name="Ma J."/>
        </authorList>
    </citation>
    <scope>NUCLEOTIDE SEQUENCE [LARGE SCALE GENOMIC DNA]</scope>
    <source>
        <strain evidence="4">JCM 3369</strain>
    </source>
</reference>
<keyword evidence="1" id="KW-0479">Metal-binding</keyword>
<dbReference type="Pfam" id="PF01903">
    <property type="entry name" value="CbiX"/>
    <property type="match status" value="2"/>
</dbReference>
<dbReference type="PANTHER" id="PTHR33542:SF5">
    <property type="entry name" value="FERROCHELATASE CHE1"/>
    <property type="match status" value="1"/>
</dbReference>
<keyword evidence="2" id="KW-0456">Lyase</keyword>
<dbReference type="PANTHER" id="PTHR33542">
    <property type="entry name" value="SIROHYDROCHLORIN FERROCHELATASE, CHLOROPLASTIC"/>
    <property type="match status" value="1"/>
</dbReference>
<proteinExistence type="predicted"/>
<dbReference type="InterPro" id="IPR002762">
    <property type="entry name" value="CbiX-like"/>
</dbReference>
<evidence type="ECO:0000313" key="4">
    <source>
        <dbReference type="Proteomes" id="UP001596380"/>
    </source>
</evidence>
<comment type="caution">
    <text evidence="3">The sequence shown here is derived from an EMBL/GenBank/DDBJ whole genome shotgun (WGS) entry which is preliminary data.</text>
</comment>
<evidence type="ECO:0000256" key="2">
    <source>
        <dbReference type="ARBA" id="ARBA00023239"/>
    </source>
</evidence>
<dbReference type="Gene3D" id="3.40.50.1400">
    <property type="match status" value="2"/>
</dbReference>